<proteinExistence type="predicted"/>
<dbReference type="EMBL" id="DS113357">
    <property type="protein sequence ID" value="EAY09460.1"/>
    <property type="molecule type" value="Genomic_DNA"/>
</dbReference>
<sequence>MSASGKMKKSIEKIRNRIKKLNNQLTIETEKVNLGEEAVEQLGQQVREIKNQNGVLQSDYDAKVKEYEDNRKIEQSKNDKILADKNLELYHLRQLIEEYNRKAEEEAILLDKEQKEIEVACSQYEIDIKRARAELQKLQSDLRKYECPTETTTNFVMKKLFTQIQQREKKEKLSRQIETLTNLRNNLDMEIQNLEKQLGALPPDPIAPDQPPNSTVK</sequence>
<reference evidence="2" key="2">
    <citation type="journal article" date="2007" name="Science">
        <title>Draft genome sequence of the sexually transmitted pathogen Trichomonas vaginalis.</title>
        <authorList>
            <person name="Carlton J.M."/>
            <person name="Hirt R.P."/>
            <person name="Silva J.C."/>
            <person name="Delcher A.L."/>
            <person name="Schatz M."/>
            <person name="Zhao Q."/>
            <person name="Wortman J.R."/>
            <person name="Bidwell S.L."/>
            <person name="Alsmark U.C.M."/>
            <person name="Besteiro S."/>
            <person name="Sicheritz-Ponten T."/>
            <person name="Noel C.J."/>
            <person name="Dacks J.B."/>
            <person name="Foster P.G."/>
            <person name="Simillion C."/>
            <person name="Van de Peer Y."/>
            <person name="Miranda-Saavedra D."/>
            <person name="Barton G.J."/>
            <person name="Westrop G.D."/>
            <person name="Mueller S."/>
            <person name="Dessi D."/>
            <person name="Fiori P.L."/>
            <person name="Ren Q."/>
            <person name="Paulsen I."/>
            <person name="Zhang H."/>
            <person name="Bastida-Corcuera F.D."/>
            <person name="Simoes-Barbosa A."/>
            <person name="Brown M.T."/>
            <person name="Hayes R.D."/>
            <person name="Mukherjee M."/>
            <person name="Okumura C.Y."/>
            <person name="Schneider R."/>
            <person name="Smith A.J."/>
            <person name="Vanacova S."/>
            <person name="Villalvazo M."/>
            <person name="Haas B.J."/>
            <person name="Pertea M."/>
            <person name="Feldblyum T.V."/>
            <person name="Utterback T.R."/>
            <person name="Shu C.L."/>
            <person name="Osoegawa K."/>
            <person name="de Jong P.J."/>
            <person name="Hrdy I."/>
            <person name="Horvathova L."/>
            <person name="Zubacova Z."/>
            <person name="Dolezal P."/>
            <person name="Malik S.B."/>
            <person name="Logsdon J.M. Jr."/>
            <person name="Henze K."/>
            <person name="Gupta A."/>
            <person name="Wang C.C."/>
            <person name="Dunne R.L."/>
            <person name="Upcroft J.A."/>
            <person name="Upcroft P."/>
            <person name="White O."/>
            <person name="Salzberg S.L."/>
            <person name="Tang P."/>
            <person name="Chiu C.-H."/>
            <person name="Lee Y.-S."/>
            <person name="Embley T.M."/>
            <person name="Coombs G.H."/>
            <person name="Mottram J.C."/>
            <person name="Tachezy J."/>
            <person name="Fraser-Liggett C.M."/>
            <person name="Johnson P.J."/>
        </authorList>
    </citation>
    <scope>NUCLEOTIDE SEQUENCE [LARGE SCALE GENOMIC DNA]</scope>
    <source>
        <strain evidence="2">G3</strain>
    </source>
</reference>
<dbReference type="Proteomes" id="UP000001542">
    <property type="component" value="Unassembled WGS sequence"/>
</dbReference>
<organism evidence="2 3">
    <name type="scientific">Trichomonas vaginalis (strain ATCC PRA-98 / G3)</name>
    <dbReference type="NCBI Taxonomy" id="412133"/>
    <lineage>
        <taxon>Eukaryota</taxon>
        <taxon>Metamonada</taxon>
        <taxon>Parabasalia</taxon>
        <taxon>Trichomonadida</taxon>
        <taxon>Trichomonadidae</taxon>
        <taxon>Trichomonas</taxon>
    </lineage>
</organism>
<dbReference type="AlphaFoldDB" id="A2ED09"/>
<accession>A2ED09</accession>
<dbReference type="SMR" id="A2ED09"/>
<protein>
    <submittedName>
        <fullName evidence="2">Uncharacterized protein</fullName>
    </submittedName>
</protein>
<keyword evidence="3" id="KW-1185">Reference proteome</keyword>
<dbReference type="VEuPathDB" id="TrichDB:TVAGG3_0860650"/>
<evidence type="ECO:0000313" key="2">
    <source>
        <dbReference type="EMBL" id="EAY09460.1"/>
    </source>
</evidence>
<name>A2ED09_TRIV3</name>
<dbReference type="InParanoid" id="A2ED09"/>
<reference evidence="2" key="1">
    <citation type="submission" date="2006-10" db="EMBL/GenBank/DDBJ databases">
        <authorList>
            <person name="Amadeo P."/>
            <person name="Zhao Q."/>
            <person name="Wortman J."/>
            <person name="Fraser-Liggett C."/>
            <person name="Carlton J."/>
        </authorList>
    </citation>
    <scope>NUCLEOTIDE SEQUENCE</scope>
    <source>
        <strain evidence="2">G3</strain>
    </source>
</reference>
<dbReference type="VEuPathDB" id="TrichDB:TVAG_126210"/>
<evidence type="ECO:0000313" key="3">
    <source>
        <dbReference type="Proteomes" id="UP000001542"/>
    </source>
</evidence>
<gene>
    <name evidence="2" type="ORF">TVAG_126210</name>
</gene>
<dbReference type="KEGG" id="tva:4767379"/>
<evidence type="ECO:0000256" key="1">
    <source>
        <dbReference type="SAM" id="Coils"/>
    </source>
</evidence>
<feature type="coiled-coil region" evidence="1">
    <location>
        <begin position="4"/>
        <end position="197"/>
    </location>
</feature>
<dbReference type="RefSeq" id="XP_001321683.1">
    <property type="nucleotide sequence ID" value="XM_001321648.1"/>
</dbReference>
<keyword evidence="1" id="KW-0175">Coiled coil</keyword>